<dbReference type="RefSeq" id="WP_015433242.1">
    <property type="nucleotide sequence ID" value="NZ_JACI01000002.1"/>
</dbReference>
<dbReference type="SUPFAM" id="SSF82649">
    <property type="entry name" value="SufE/NifU"/>
    <property type="match status" value="1"/>
</dbReference>
<gene>
    <name evidence="3" type="ORF">F480_08275</name>
</gene>
<dbReference type="InterPro" id="IPR003808">
    <property type="entry name" value="Fe-S_metab-assoc_dom"/>
</dbReference>
<comment type="caution">
    <text evidence="3">The sequence shown here is derived from an EMBL/GenBank/DDBJ whole genome shotgun (WGS) entry which is preliminary data.</text>
</comment>
<dbReference type="PANTHER" id="PTHR43597">
    <property type="entry name" value="SULFUR ACCEPTOR PROTEIN CSDE"/>
    <property type="match status" value="1"/>
</dbReference>
<protein>
    <recommendedName>
        <fullName evidence="2">Fe-S metabolism associated domain-containing protein</fullName>
    </recommendedName>
</protein>
<dbReference type="Pfam" id="PF02657">
    <property type="entry name" value="SufE"/>
    <property type="match status" value="1"/>
</dbReference>
<sequence>MTFNEIEQQFSLCKSWEERYRLLIQLSRSLPKYTESELANLPEIYGCESRLWFKFQAEPRLIQAYSDARLMQGILAIVITFVNELPKQELAKLDLQAVFNQLNIAKNLTSTRLNGLKQISEIICHNAYTQPI</sequence>
<comment type="similarity">
    <text evidence="1">Belongs to the SufE family.</text>
</comment>
<feature type="domain" description="Fe-S metabolism associated" evidence="2">
    <location>
        <begin position="8"/>
        <end position="123"/>
    </location>
</feature>
<proteinExistence type="inferred from homology"/>
<dbReference type="Gene3D" id="3.90.1010.10">
    <property type="match status" value="1"/>
</dbReference>
<dbReference type="PANTHER" id="PTHR43597:SF5">
    <property type="entry name" value="SUFE-LIKE PROTEIN 2, CHLOROPLASTIC"/>
    <property type="match status" value="1"/>
</dbReference>
<dbReference type="AlphaFoldDB" id="A0A179CXW6"/>
<name>A0A179CXW6_BIBTR</name>
<organism evidence="3 4">
    <name type="scientific">Bibersteinia trehalosi Y31</name>
    <dbReference type="NCBI Taxonomy" id="1261658"/>
    <lineage>
        <taxon>Bacteria</taxon>
        <taxon>Pseudomonadati</taxon>
        <taxon>Pseudomonadota</taxon>
        <taxon>Gammaproteobacteria</taxon>
        <taxon>Pasteurellales</taxon>
        <taxon>Pasteurellaceae</taxon>
        <taxon>Bibersteinia</taxon>
    </lineage>
</organism>
<accession>A0A179CXW6</accession>
<evidence type="ECO:0000259" key="2">
    <source>
        <dbReference type="Pfam" id="PF02657"/>
    </source>
</evidence>
<evidence type="ECO:0000256" key="1">
    <source>
        <dbReference type="ARBA" id="ARBA00010282"/>
    </source>
</evidence>
<evidence type="ECO:0000313" key="4">
    <source>
        <dbReference type="Proteomes" id="UP000078358"/>
    </source>
</evidence>
<reference evidence="3 4" key="1">
    <citation type="submission" date="2014-01" db="EMBL/GenBank/DDBJ databases">
        <authorList>
            <person name="Zuccon D."/>
        </authorList>
    </citation>
    <scope>NUCLEOTIDE SEQUENCE [LARGE SCALE GENOMIC DNA]</scope>
    <source>
        <strain evidence="3 4">Y31</strain>
    </source>
</reference>
<evidence type="ECO:0000313" key="3">
    <source>
        <dbReference type="EMBL" id="OAQ14358.1"/>
    </source>
</evidence>
<dbReference type="EMBL" id="JACI01000002">
    <property type="protein sequence ID" value="OAQ14358.1"/>
    <property type="molecule type" value="Genomic_DNA"/>
</dbReference>
<dbReference type="PATRIC" id="fig|1261658.3.peg.1654"/>
<dbReference type="Proteomes" id="UP000078358">
    <property type="component" value="Unassembled WGS sequence"/>
</dbReference>